<evidence type="ECO:0000256" key="1">
    <source>
        <dbReference type="ARBA" id="ARBA00023015"/>
    </source>
</evidence>
<dbReference type="InterPro" id="IPR018060">
    <property type="entry name" value="HTH_AraC"/>
</dbReference>
<dbReference type="Pfam" id="PF12833">
    <property type="entry name" value="HTH_18"/>
    <property type="match status" value="1"/>
</dbReference>
<dbReference type="PANTHER" id="PTHR46796:SF6">
    <property type="entry name" value="ARAC SUBFAMILY"/>
    <property type="match status" value="1"/>
</dbReference>
<dbReference type="PROSITE" id="PS01124">
    <property type="entry name" value="HTH_ARAC_FAMILY_2"/>
    <property type="match status" value="1"/>
</dbReference>
<organism evidence="5 6">
    <name type="scientific">Pontixanthobacter aestiaquae</name>
    <dbReference type="NCBI Taxonomy" id="1509367"/>
    <lineage>
        <taxon>Bacteria</taxon>
        <taxon>Pseudomonadati</taxon>
        <taxon>Pseudomonadota</taxon>
        <taxon>Alphaproteobacteria</taxon>
        <taxon>Sphingomonadales</taxon>
        <taxon>Erythrobacteraceae</taxon>
        <taxon>Pontixanthobacter</taxon>
    </lineage>
</organism>
<name>A0A844YZB6_9SPHN</name>
<dbReference type="AlphaFoldDB" id="A0A844YZB6"/>
<dbReference type="SUPFAM" id="SSF46689">
    <property type="entry name" value="Homeodomain-like"/>
    <property type="match status" value="1"/>
</dbReference>
<dbReference type="InterPro" id="IPR050204">
    <property type="entry name" value="AraC_XylS_family_regulators"/>
</dbReference>
<dbReference type="EMBL" id="WTYZ01000001">
    <property type="protein sequence ID" value="MXO81811.1"/>
    <property type="molecule type" value="Genomic_DNA"/>
</dbReference>
<dbReference type="InterPro" id="IPR035418">
    <property type="entry name" value="AraC-bd_2"/>
</dbReference>
<dbReference type="PANTHER" id="PTHR46796">
    <property type="entry name" value="HTH-TYPE TRANSCRIPTIONAL ACTIVATOR RHAS-RELATED"/>
    <property type="match status" value="1"/>
</dbReference>
<gene>
    <name evidence="5" type="ORF">GRI35_00300</name>
</gene>
<feature type="domain" description="HTH araC/xylS-type" evidence="4">
    <location>
        <begin position="219"/>
        <end position="319"/>
    </location>
</feature>
<evidence type="ECO:0000256" key="2">
    <source>
        <dbReference type="ARBA" id="ARBA00023125"/>
    </source>
</evidence>
<reference evidence="5 6" key="1">
    <citation type="submission" date="2019-12" db="EMBL/GenBank/DDBJ databases">
        <title>Genomic-based taxomic classification of the family Erythrobacteraceae.</title>
        <authorList>
            <person name="Xu L."/>
        </authorList>
    </citation>
    <scope>NUCLEOTIDE SEQUENCE [LARGE SCALE GENOMIC DNA]</scope>
    <source>
        <strain evidence="5 6">KCTC 42006</strain>
    </source>
</reference>
<dbReference type="GO" id="GO:0003700">
    <property type="term" value="F:DNA-binding transcription factor activity"/>
    <property type="evidence" value="ECO:0007669"/>
    <property type="project" value="InterPro"/>
</dbReference>
<dbReference type="Gene3D" id="1.10.10.60">
    <property type="entry name" value="Homeodomain-like"/>
    <property type="match status" value="1"/>
</dbReference>
<dbReference type="Proteomes" id="UP000460290">
    <property type="component" value="Unassembled WGS sequence"/>
</dbReference>
<proteinExistence type="predicted"/>
<dbReference type="GO" id="GO:0043565">
    <property type="term" value="F:sequence-specific DNA binding"/>
    <property type="evidence" value="ECO:0007669"/>
    <property type="project" value="InterPro"/>
</dbReference>
<accession>A0A844YZB6</accession>
<comment type="caution">
    <text evidence="5">The sequence shown here is derived from an EMBL/GenBank/DDBJ whole genome shotgun (WGS) entry which is preliminary data.</text>
</comment>
<dbReference type="InterPro" id="IPR009057">
    <property type="entry name" value="Homeodomain-like_sf"/>
</dbReference>
<dbReference type="Pfam" id="PF14525">
    <property type="entry name" value="AraC_binding_2"/>
    <property type="match status" value="1"/>
</dbReference>
<keyword evidence="2" id="KW-0238">DNA-binding</keyword>
<evidence type="ECO:0000313" key="5">
    <source>
        <dbReference type="EMBL" id="MXO81811.1"/>
    </source>
</evidence>
<keyword evidence="6" id="KW-1185">Reference proteome</keyword>
<dbReference type="InterPro" id="IPR020449">
    <property type="entry name" value="Tscrpt_reg_AraC-type_HTH"/>
</dbReference>
<sequence>MQANEKIERTRFSTEHVNSQNRFAAWRESVSVIYDVEPYDNKTEERYFAHMDSMLLDDIIIMHCRLGAQIFNRSAERVARDGVDHYQLHVFRTGSAEMELGGRHVCAGTGTWVIQDHADTTRSEMTDYEVLNIFIPRRRLAPLLHTPDSMHGTVLAADVGAGRLLADYVVSLNAIAHDITRAQAPAAAEALTQLAALALNGVVYDTVDPPALANRALLLRAQVYIKDHLHLPNLSPDSIAGALGLSRARLYRIFAPCGGIADYIREIRLRRCYTDLISARHDHIHISQIAYRWGFKDASHFSKLFRSRFGVQPNELRGEVRAGMGGASVLQGLAGVDATYSSWIANLG</sequence>
<dbReference type="PRINTS" id="PR00032">
    <property type="entry name" value="HTHARAC"/>
</dbReference>
<protein>
    <submittedName>
        <fullName evidence="5">Helix-turn-helix domain-containing protein</fullName>
    </submittedName>
</protein>
<keyword evidence="3" id="KW-0804">Transcription</keyword>
<evidence type="ECO:0000259" key="4">
    <source>
        <dbReference type="PROSITE" id="PS01124"/>
    </source>
</evidence>
<evidence type="ECO:0000313" key="6">
    <source>
        <dbReference type="Proteomes" id="UP000460290"/>
    </source>
</evidence>
<evidence type="ECO:0000256" key="3">
    <source>
        <dbReference type="ARBA" id="ARBA00023163"/>
    </source>
</evidence>
<dbReference type="SMART" id="SM00342">
    <property type="entry name" value="HTH_ARAC"/>
    <property type="match status" value="1"/>
</dbReference>
<keyword evidence="1" id="KW-0805">Transcription regulation</keyword>